<dbReference type="STRING" id="67801.A0A1B0C3X9"/>
<dbReference type="SUPFAM" id="SSF48726">
    <property type="entry name" value="Immunoglobulin"/>
    <property type="match status" value="1"/>
</dbReference>
<dbReference type="Proteomes" id="UP000092460">
    <property type="component" value="Unassembled WGS sequence"/>
</dbReference>
<keyword evidence="1" id="KW-1015">Disulfide bond</keyword>
<accession>A0A1B0C3X9</accession>
<keyword evidence="5" id="KW-1185">Reference proteome</keyword>
<evidence type="ECO:0000313" key="5">
    <source>
        <dbReference type="Proteomes" id="UP000092460"/>
    </source>
</evidence>
<sequence length="86" mass="9627">MTSHDPPSPPIISGYMEGQIIPAGSVQKLLCVSSGGNPLATLTWYKNDKRVSGMMMTYEDRPSPTTTNDTFNQSDKQKEKREQENY</sequence>
<dbReference type="EnsemblMetazoa" id="GPPI048442-RA">
    <property type="protein sequence ID" value="GPPI048442-PA"/>
    <property type="gene ID" value="GPPI048442"/>
</dbReference>
<protein>
    <recommendedName>
        <fullName evidence="3">Ig-like domain-containing protein</fullName>
    </recommendedName>
</protein>
<dbReference type="PROSITE" id="PS50835">
    <property type="entry name" value="IG_LIKE"/>
    <property type="match status" value="1"/>
</dbReference>
<reference evidence="4" key="2">
    <citation type="submission" date="2020-05" db="UniProtKB">
        <authorList>
            <consortium name="EnsemblMetazoa"/>
        </authorList>
    </citation>
    <scope>IDENTIFICATION</scope>
    <source>
        <strain evidence="4">IAEA</strain>
    </source>
</reference>
<dbReference type="InterPro" id="IPR007110">
    <property type="entry name" value="Ig-like_dom"/>
</dbReference>
<dbReference type="Pfam" id="PF08205">
    <property type="entry name" value="C2-set_2"/>
    <property type="match status" value="1"/>
</dbReference>
<feature type="compositionally biased region" description="Polar residues" evidence="2">
    <location>
        <begin position="63"/>
        <end position="74"/>
    </location>
</feature>
<dbReference type="VEuPathDB" id="VectorBase:GPPI048442"/>
<evidence type="ECO:0000256" key="2">
    <source>
        <dbReference type="SAM" id="MobiDB-lite"/>
    </source>
</evidence>
<organism evidence="4 5">
    <name type="scientific">Glossina palpalis gambiensis</name>
    <dbReference type="NCBI Taxonomy" id="67801"/>
    <lineage>
        <taxon>Eukaryota</taxon>
        <taxon>Metazoa</taxon>
        <taxon>Ecdysozoa</taxon>
        <taxon>Arthropoda</taxon>
        <taxon>Hexapoda</taxon>
        <taxon>Insecta</taxon>
        <taxon>Pterygota</taxon>
        <taxon>Neoptera</taxon>
        <taxon>Endopterygota</taxon>
        <taxon>Diptera</taxon>
        <taxon>Brachycera</taxon>
        <taxon>Muscomorpha</taxon>
        <taxon>Hippoboscoidea</taxon>
        <taxon>Glossinidae</taxon>
        <taxon>Glossina</taxon>
    </lineage>
</organism>
<dbReference type="EMBL" id="JXJN01025155">
    <property type="status" value="NOT_ANNOTATED_CDS"/>
    <property type="molecule type" value="Genomic_DNA"/>
</dbReference>
<dbReference type="InterPro" id="IPR013162">
    <property type="entry name" value="CD80_C2-set"/>
</dbReference>
<feature type="compositionally biased region" description="Basic and acidic residues" evidence="2">
    <location>
        <begin position="75"/>
        <end position="86"/>
    </location>
</feature>
<dbReference type="AlphaFoldDB" id="A0A1B0C3X9"/>
<proteinExistence type="predicted"/>
<feature type="region of interest" description="Disordered" evidence="2">
    <location>
        <begin position="57"/>
        <end position="86"/>
    </location>
</feature>
<evidence type="ECO:0000313" key="4">
    <source>
        <dbReference type="EnsemblMetazoa" id="GPPI048442-PA"/>
    </source>
</evidence>
<dbReference type="InterPro" id="IPR036179">
    <property type="entry name" value="Ig-like_dom_sf"/>
</dbReference>
<evidence type="ECO:0000256" key="1">
    <source>
        <dbReference type="ARBA" id="ARBA00023157"/>
    </source>
</evidence>
<feature type="domain" description="Ig-like" evidence="3">
    <location>
        <begin position="9"/>
        <end position="86"/>
    </location>
</feature>
<dbReference type="Gene3D" id="2.60.40.10">
    <property type="entry name" value="Immunoglobulins"/>
    <property type="match status" value="1"/>
</dbReference>
<name>A0A1B0C3X9_9MUSC</name>
<reference evidence="5" key="1">
    <citation type="submission" date="2015-01" db="EMBL/GenBank/DDBJ databases">
        <authorList>
            <person name="Aksoy S."/>
            <person name="Warren W."/>
            <person name="Wilson R.K."/>
        </authorList>
    </citation>
    <scope>NUCLEOTIDE SEQUENCE [LARGE SCALE GENOMIC DNA]</scope>
    <source>
        <strain evidence="5">IAEA</strain>
    </source>
</reference>
<dbReference type="InterPro" id="IPR013783">
    <property type="entry name" value="Ig-like_fold"/>
</dbReference>
<evidence type="ECO:0000259" key="3">
    <source>
        <dbReference type="PROSITE" id="PS50835"/>
    </source>
</evidence>